<reference evidence="1" key="1">
    <citation type="submission" date="2009-10" db="EMBL/GenBank/DDBJ databases">
        <title>Diversity of trophic interactions inside an arsenic-rich microbial ecosystem.</title>
        <authorList>
            <person name="Bertin P.N."/>
            <person name="Heinrich-Salmeron A."/>
            <person name="Pelletier E."/>
            <person name="Goulhen-Chollet F."/>
            <person name="Arsene-Ploetze F."/>
            <person name="Gallien S."/>
            <person name="Calteau A."/>
            <person name="Vallenet D."/>
            <person name="Casiot C."/>
            <person name="Chane-Woon-Ming B."/>
            <person name="Giloteaux L."/>
            <person name="Barakat M."/>
            <person name="Bonnefoy V."/>
            <person name="Bruneel O."/>
            <person name="Chandler M."/>
            <person name="Cleiss J."/>
            <person name="Duran R."/>
            <person name="Elbaz-Poulichet F."/>
            <person name="Fonknechten N."/>
            <person name="Lauga B."/>
            <person name="Mornico D."/>
            <person name="Ortet P."/>
            <person name="Schaeffer C."/>
            <person name="Siguier P."/>
            <person name="Alexander Thil Smith A."/>
            <person name="Van Dorsselaer A."/>
            <person name="Weissenbach J."/>
            <person name="Medigue C."/>
            <person name="Le Paslier D."/>
        </authorList>
    </citation>
    <scope>NUCLEOTIDE SEQUENCE</scope>
</reference>
<dbReference type="AlphaFoldDB" id="E6Q7X4"/>
<comment type="caution">
    <text evidence="1">The sequence shown here is derived from an EMBL/GenBank/DDBJ whole genome shotgun (WGS) entry which is preliminary data.</text>
</comment>
<proteinExistence type="predicted"/>
<protein>
    <submittedName>
        <fullName evidence="1">Uncharacterized protein</fullName>
    </submittedName>
</protein>
<evidence type="ECO:0000313" key="1">
    <source>
        <dbReference type="EMBL" id="CBI03299.1"/>
    </source>
</evidence>
<accession>E6Q7X4</accession>
<name>E6Q7X4_9ZZZZ</name>
<dbReference type="EMBL" id="CABO01000057">
    <property type="protein sequence ID" value="CBI03299.1"/>
    <property type="molecule type" value="Genomic_DNA"/>
</dbReference>
<organism evidence="1">
    <name type="scientific">mine drainage metagenome</name>
    <dbReference type="NCBI Taxonomy" id="410659"/>
    <lineage>
        <taxon>unclassified sequences</taxon>
        <taxon>metagenomes</taxon>
        <taxon>ecological metagenomes</taxon>
    </lineage>
</organism>
<gene>
    <name evidence="1" type="ORF">CARN4_1461</name>
</gene>
<sequence length="155" mass="15483">MFDSAYGAAETTADSALQSAFTGSQMLVRLSNEEGSADVGNFLTTIGSLQNADGSMMTAEEAASATGLGYIPTYVGINMQLPTGAQTLLGIASGGNPTAIAGSVGGADQIWVSEGANAVGDAAVEGGATVVTWETFVEVVAPVLLLDAPRNGTHP</sequence>